<dbReference type="AlphaFoldDB" id="A0AAV5M5Q3"/>
<dbReference type="Proteomes" id="UP001054252">
    <property type="component" value="Unassembled WGS sequence"/>
</dbReference>
<gene>
    <name evidence="2" type="ORF">SLEP1_g52199</name>
</gene>
<organism evidence="2 3">
    <name type="scientific">Rubroshorea leprosula</name>
    <dbReference type="NCBI Taxonomy" id="152421"/>
    <lineage>
        <taxon>Eukaryota</taxon>
        <taxon>Viridiplantae</taxon>
        <taxon>Streptophyta</taxon>
        <taxon>Embryophyta</taxon>
        <taxon>Tracheophyta</taxon>
        <taxon>Spermatophyta</taxon>
        <taxon>Magnoliopsida</taxon>
        <taxon>eudicotyledons</taxon>
        <taxon>Gunneridae</taxon>
        <taxon>Pentapetalae</taxon>
        <taxon>rosids</taxon>
        <taxon>malvids</taxon>
        <taxon>Malvales</taxon>
        <taxon>Dipterocarpaceae</taxon>
        <taxon>Rubroshorea</taxon>
    </lineage>
</organism>
<evidence type="ECO:0000313" key="2">
    <source>
        <dbReference type="EMBL" id="GKV45076.1"/>
    </source>
</evidence>
<keyword evidence="1" id="KW-1133">Transmembrane helix</keyword>
<reference evidence="2 3" key="1">
    <citation type="journal article" date="2021" name="Commun. Biol.">
        <title>The genome of Shorea leprosula (Dipterocarpaceae) highlights the ecological relevance of drought in aseasonal tropical rainforests.</title>
        <authorList>
            <person name="Ng K.K.S."/>
            <person name="Kobayashi M.J."/>
            <person name="Fawcett J.A."/>
            <person name="Hatakeyama M."/>
            <person name="Paape T."/>
            <person name="Ng C.H."/>
            <person name="Ang C.C."/>
            <person name="Tnah L.H."/>
            <person name="Lee C.T."/>
            <person name="Nishiyama T."/>
            <person name="Sese J."/>
            <person name="O'Brien M.J."/>
            <person name="Copetti D."/>
            <person name="Mohd Noor M.I."/>
            <person name="Ong R.C."/>
            <person name="Putra M."/>
            <person name="Sireger I.Z."/>
            <person name="Indrioko S."/>
            <person name="Kosugi Y."/>
            <person name="Izuno A."/>
            <person name="Isagi Y."/>
            <person name="Lee S.L."/>
            <person name="Shimizu K.K."/>
        </authorList>
    </citation>
    <scope>NUCLEOTIDE SEQUENCE [LARGE SCALE GENOMIC DNA]</scope>
    <source>
        <strain evidence="2">214</strain>
    </source>
</reference>
<keyword evidence="3" id="KW-1185">Reference proteome</keyword>
<evidence type="ECO:0000313" key="3">
    <source>
        <dbReference type="Proteomes" id="UP001054252"/>
    </source>
</evidence>
<keyword evidence="1" id="KW-0472">Membrane</keyword>
<proteinExistence type="predicted"/>
<dbReference type="EMBL" id="BPVZ01000189">
    <property type="protein sequence ID" value="GKV45076.1"/>
    <property type="molecule type" value="Genomic_DNA"/>
</dbReference>
<comment type="caution">
    <text evidence="2">The sequence shown here is derived from an EMBL/GenBank/DDBJ whole genome shotgun (WGS) entry which is preliminary data.</text>
</comment>
<protein>
    <submittedName>
        <fullName evidence="2">Uncharacterized protein</fullName>
    </submittedName>
</protein>
<accession>A0AAV5M5Q3</accession>
<feature type="transmembrane region" description="Helical" evidence="1">
    <location>
        <begin position="12"/>
        <end position="28"/>
    </location>
</feature>
<evidence type="ECO:0000256" key="1">
    <source>
        <dbReference type="SAM" id="Phobius"/>
    </source>
</evidence>
<name>A0AAV5M5Q3_9ROSI</name>
<keyword evidence="1" id="KW-0812">Transmembrane</keyword>
<sequence>MEVVNLKRKNSFTIFNLMVLFCSNHILAPQNKMARWKEDTELFVKWV</sequence>